<proteinExistence type="predicted"/>
<name>A0AAU9DPJ6_9LACO</name>
<gene>
    <name evidence="2" type="ORF">XA3_01650</name>
</gene>
<dbReference type="RefSeq" id="WP_317635671.1">
    <property type="nucleotide sequence ID" value="NZ_AP026802.1"/>
</dbReference>
<feature type="coiled-coil region" evidence="1">
    <location>
        <begin position="81"/>
        <end position="108"/>
    </location>
</feature>
<evidence type="ECO:0000256" key="1">
    <source>
        <dbReference type="SAM" id="Coils"/>
    </source>
</evidence>
<dbReference type="AlphaFoldDB" id="A0AAU9DPJ6"/>
<accession>A0AAU9DPJ6</accession>
<dbReference type="Proteomes" id="UP001321861">
    <property type="component" value="Chromosome"/>
</dbReference>
<evidence type="ECO:0000313" key="2">
    <source>
        <dbReference type="EMBL" id="BDR57724.1"/>
    </source>
</evidence>
<dbReference type="KEGG" id="xap:XA3_01650"/>
<keyword evidence="1" id="KW-0175">Coiled coil</keyword>
<keyword evidence="3" id="KW-1185">Reference proteome</keyword>
<organism evidence="2 3">
    <name type="scientific">Xylocopilactobacillus apicola</name>
    <dbReference type="NCBI Taxonomy" id="2932184"/>
    <lineage>
        <taxon>Bacteria</taxon>
        <taxon>Bacillati</taxon>
        <taxon>Bacillota</taxon>
        <taxon>Bacilli</taxon>
        <taxon>Lactobacillales</taxon>
        <taxon>Lactobacillaceae</taxon>
        <taxon>Xylocopilactobacillus</taxon>
    </lineage>
</organism>
<evidence type="ECO:0008006" key="4">
    <source>
        <dbReference type="Google" id="ProtNLM"/>
    </source>
</evidence>
<dbReference type="InterPro" id="IPR031681">
    <property type="entry name" value="YwqH-like"/>
</dbReference>
<dbReference type="Pfam" id="PF16888">
    <property type="entry name" value="YwqH-like"/>
    <property type="match status" value="1"/>
</dbReference>
<protein>
    <recommendedName>
        <fullName evidence="4">DUF5082 domain-containing protein</fullName>
    </recommendedName>
</protein>
<reference evidence="2 3" key="1">
    <citation type="journal article" date="2023" name="Microbiol. Spectr.">
        <title>Symbiosis of Carpenter Bees with Uncharacterized Lactic Acid Bacteria Showing NAD Auxotrophy.</title>
        <authorList>
            <person name="Kawasaki S."/>
            <person name="Ozawa K."/>
            <person name="Mori T."/>
            <person name="Yamamoto A."/>
            <person name="Ito M."/>
            <person name="Ohkuma M."/>
            <person name="Sakamoto M."/>
            <person name="Matsutani M."/>
        </authorList>
    </citation>
    <scope>NUCLEOTIDE SEQUENCE [LARGE SCALE GENOMIC DNA]</scope>
    <source>
        <strain evidence="2 3">XA3</strain>
    </source>
</reference>
<dbReference type="EMBL" id="AP026802">
    <property type="protein sequence ID" value="BDR57724.1"/>
    <property type="molecule type" value="Genomic_DNA"/>
</dbReference>
<sequence>MNSSEIMSQIRAAEEKIQVLKGALIDMSSAGKRLTEAGNSIKQAKSTAHPWRGQQKETFSYQAIQIEDIITANIRTNNDNIFATMTRIKQLESEIESLRNSLASALQAEASVK</sequence>
<evidence type="ECO:0000313" key="3">
    <source>
        <dbReference type="Proteomes" id="UP001321861"/>
    </source>
</evidence>